<dbReference type="InterPro" id="IPR033121">
    <property type="entry name" value="PEPTIDASE_A1"/>
</dbReference>
<dbReference type="CDD" id="cd05471">
    <property type="entry name" value="pepsin_like"/>
    <property type="match status" value="1"/>
</dbReference>
<dbReference type="OrthoDB" id="15189at2759"/>
<evidence type="ECO:0000256" key="1">
    <source>
        <dbReference type="ARBA" id="ARBA00007447"/>
    </source>
</evidence>
<reference evidence="4" key="2">
    <citation type="submission" date="2020-05" db="EMBL/GenBank/DDBJ databases">
        <authorList>
            <person name="Kim H.-S."/>
            <person name="Proctor R.H."/>
            <person name="Brown D.W."/>
        </authorList>
    </citation>
    <scope>NUCLEOTIDE SEQUENCE</scope>
    <source>
        <strain evidence="4">NRRL 20472</strain>
    </source>
</reference>
<dbReference type="PRINTS" id="PR00792">
    <property type="entry name" value="PEPSIN"/>
</dbReference>
<dbReference type="Gene3D" id="2.40.70.10">
    <property type="entry name" value="Acid Proteases"/>
    <property type="match status" value="2"/>
</dbReference>
<dbReference type="InterPro" id="IPR034164">
    <property type="entry name" value="Pepsin-like_dom"/>
</dbReference>
<accession>A0A8H4U9L6</accession>
<sequence>MTILLFIIVLIGAILCPASSAAVSSEIGQAHWDFSTSLNGFTFERAKALTAKTPDRAGIHVSRLKNLKAKSESYPSSALSLLKQPNHAVPGKGSAPYQNISAVGSFSTAYAIQCSWDDTPAWFIFDTGSADTWAVKIGFTCEDGAGNRHDQVSCAFGQPHIQDFGHEELTEVHFHRRYGSGEDVSGPMGLSDIACGGVSVSKQQVGLANRAYWHGNNVTVGILGLAYPSLTSGYLGDPADESEWNNYPYTPWLTTAIAQGTIDPVFSVSIDRNTSDGVLAWGGLPPMPWNPKSFAKTDLIIAKLVDRETTAWKPSFYTIIPDGLQWGSTTDTGKYPYIVDTGTTMMHLPPPLAEAIAKAFEPPAVYMYQWGAYFVSCNAIPPHFAVIISGVRFWINSADLILQDFVDPTTGKCSMTISTGGSGPYILGDIFLQNVVAVFDVGGAEMRFYSKH</sequence>
<dbReference type="PROSITE" id="PS51767">
    <property type="entry name" value="PEPTIDASE_A1"/>
    <property type="match status" value="1"/>
</dbReference>
<dbReference type="Pfam" id="PF00026">
    <property type="entry name" value="Asp"/>
    <property type="match status" value="1"/>
</dbReference>
<comment type="caution">
    <text evidence="4">The sequence shown here is derived from an EMBL/GenBank/DDBJ whole genome shotgun (WGS) entry which is preliminary data.</text>
</comment>
<dbReference type="AlphaFoldDB" id="A0A8H4U9L6"/>
<dbReference type="Proteomes" id="UP000622797">
    <property type="component" value="Unassembled WGS sequence"/>
</dbReference>
<dbReference type="SUPFAM" id="SSF50630">
    <property type="entry name" value="Acid proteases"/>
    <property type="match status" value="1"/>
</dbReference>
<reference evidence="4" key="1">
    <citation type="journal article" date="2020" name="BMC Genomics">
        <title>Correction to: Identification and distribution of gene clusters required for synthesis of sphingolipid metabolism inhibitors in diverse species of the filamentous fungus Fusarium.</title>
        <authorList>
            <person name="Kim H.S."/>
            <person name="Lohmar J.M."/>
            <person name="Busman M."/>
            <person name="Brown D.W."/>
            <person name="Naumann T.A."/>
            <person name="Divon H.H."/>
            <person name="Lysoe E."/>
            <person name="Uhlig S."/>
            <person name="Proctor R.H."/>
        </authorList>
    </citation>
    <scope>NUCLEOTIDE SEQUENCE</scope>
    <source>
        <strain evidence="4">NRRL 20472</strain>
    </source>
</reference>
<keyword evidence="2" id="KW-0732">Signal</keyword>
<name>A0A8H4U9L6_9HYPO</name>
<dbReference type="PANTHER" id="PTHR47966:SF47">
    <property type="entry name" value="ENDOPEPTIDASE, PUTATIVE (AFU_ORTHOLOGUE AFUA_3G01220)-RELATED"/>
    <property type="match status" value="1"/>
</dbReference>
<keyword evidence="5" id="KW-1185">Reference proteome</keyword>
<dbReference type="GO" id="GO:0006508">
    <property type="term" value="P:proteolysis"/>
    <property type="evidence" value="ECO:0007669"/>
    <property type="project" value="InterPro"/>
</dbReference>
<feature type="chain" id="PRO_5034217280" description="Peptidase A1 domain-containing protein" evidence="2">
    <location>
        <begin position="22"/>
        <end position="452"/>
    </location>
</feature>
<evidence type="ECO:0000313" key="5">
    <source>
        <dbReference type="Proteomes" id="UP000622797"/>
    </source>
</evidence>
<dbReference type="GO" id="GO:0004190">
    <property type="term" value="F:aspartic-type endopeptidase activity"/>
    <property type="evidence" value="ECO:0007669"/>
    <property type="project" value="InterPro"/>
</dbReference>
<feature type="signal peptide" evidence="2">
    <location>
        <begin position="1"/>
        <end position="21"/>
    </location>
</feature>
<evidence type="ECO:0000256" key="2">
    <source>
        <dbReference type="SAM" id="SignalP"/>
    </source>
</evidence>
<feature type="domain" description="Peptidase A1" evidence="3">
    <location>
        <begin position="110"/>
        <end position="449"/>
    </location>
</feature>
<protein>
    <recommendedName>
        <fullName evidence="3">Peptidase A1 domain-containing protein</fullName>
    </recommendedName>
</protein>
<comment type="similarity">
    <text evidence="1">Belongs to the peptidase A1 family.</text>
</comment>
<dbReference type="PANTHER" id="PTHR47966">
    <property type="entry name" value="BETA-SITE APP-CLEAVING ENZYME, ISOFORM A-RELATED"/>
    <property type="match status" value="1"/>
</dbReference>
<evidence type="ECO:0000259" key="3">
    <source>
        <dbReference type="PROSITE" id="PS51767"/>
    </source>
</evidence>
<dbReference type="EMBL" id="JABEXW010000075">
    <property type="protein sequence ID" value="KAF4971933.1"/>
    <property type="molecule type" value="Genomic_DNA"/>
</dbReference>
<organism evidence="4 5">
    <name type="scientific">Fusarium sarcochroum</name>
    <dbReference type="NCBI Taxonomy" id="1208366"/>
    <lineage>
        <taxon>Eukaryota</taxon>
        <taxon>Fungi</taxon>
        <taxon>Dikarya</taxon>
        <taxon>Ascomycota</taxon>
        <taxon>Pezizomycotina</taxon>
        <taxon>Sordariomycetes</taxon>
        <taxon>Hypocreomycetidae</taxon>
        <taxon>Hypocreales</taxon>
        <taxon>Nectriaceae</taxon>
        <taxon>Fusarium</taxon>
        <taxon>Fusarium lateritium species complex</taxon>
    </lineage>
</organism>
<dbReference type="InterPro" id="IPR001461">
    <property type="entry name" value="Aspartic_peptidase_A1"/>
</dbReference>
<dbReference type="InterPro" id="IPR021109">
    <property type="entry name" value="Peptidase_aspartic_dom_sf"/>
</dbReference>
<evidence type="ECO:0000313" key="4">
    <source>
        <dbReference type="EMBL" id="KAF4971933.1"/>
    </source>
</evidence>
<gene>
    <name evidence="4" type="ORF">FSARC_1376</name>
</gene>
<proteinExistence type="inferred from homology"/>
<dbReference type="GO" id="GO:0000324">
    <property type="term" value="C:fungal-type vacuole"/>
    <property type="evidence" value="ECO:0007669"/>
    <property type="project" value="TreeGrafter"/>
</dbReference>